<dbReference type="GO" id="GO:0006289">
    <property type="term" value="P:nucleotide-excision repair"/>
    <property type="evidence" value="ECO:0007669"/>
    <property type="project" value="TreeGrafter"/>
</dbReference>
<dbReference type="GO" id="GO:0000703">
    <property type="term" value="F:oxidized pyrimidine nucleobase lesion DNA N-glycosylase activity"/>
    <property type="evidence" value="ECO:0007669"/>
    <property type="project" value="UniProtKB-UniRule"/>
</dbReference>
<keyword evidence="12" id="KW-0539">Nucleus</keyword>
<comment type="function">
    <text evidence="12">Bifunctional DNA N-glycosylase with associated apurinic/apyrimidinic (AP) lyase function that catalyzes the first step in base excision repair (BER), the primary repair pathway for the repair of oxidative DNA damage. The DNA N-glycosylase activity releases the damaged DNA base from DNA by cleaving the N-glycosidic bond, leaving an AP site. The AP lyase activity cleaves the phosphodiester bond 3' to the AP site by a beta-elimination. Primarily recognizes and repairs oxidative base damage of pyrimidines.</text>
</comment>
<evidence type="ECO:0000256" key="10">
    <source>
        <dbReference type="ARBA" id="ARBA00023239"/>
    </source>
</evidence>
<gene>
    <name evidence="12" type="primary">NTH1</name>
</gene>
<dbReference type="PANTHER" id="PTHR43286">
    <property type="entry name" value="ENDONUCLEASE III-LIKE PROTEIN 1"/>
    <property type="match status" value="1"/>
</dbReference>
<keyword evidence="7" id="KW-0408">Iron</keyword>
<dbReference type="Gene3D" id="1.10.340.30">
    <property type="entry name" value="Hypothetical protein, domain 2"/>
    <property type="match status" value="1"/>
</dbReference>
<dbReference type="SMART" id="SM00478">
    <property type="entry name" value="ENDO3c"/>
    <property type="match status" value="1"/>
</dbReference>
<dbReference type="EC" id="4.2.99.18" evidence="12"/>
<dbReference type="EC" id="3.2.2.-" evidence="12"/>
<keyword evidence="5 12" id="KW-0378">Hydrolase</keyword>
<dbReference type="FunFam" id="1.10.1670.10:FF:000003">
    <property type="entry name" value="Endonuclease III homolog"/>
    <property type="match status" value="1"/>
</dbReference>
<dbReference type="PANTHER" id="PTHR43286:SF1">
    <property type="entry name" value="ENDONUCLEASE III-LIKE PROTEIN 1"/>
    <property type="match status" value="1"/>
</dbReference>
<dbReference type="GO" id="GO:0003677">
    <property type="term" value="F:DNA binding"/>
    <property type="evidence" value="ECO:0007669"/>
    <property type="project" value="UniProtKB-UniRule"/>
</dbReference>
<dbReference type="Gene3D" id="1.10.1670.10">
    <property type="entry name" value="Helix-hairpin-Helix base-excision DNA repair enzymes (C-terminal)"/>
    <property type="match status" value="1"/>
</dbReference>
<evidence type="ECO:0000256" key="4">
    <source>
        <dbReference type="ARBA" id="ARBA00022763"/>
    </source>
</evidence>
<evidence type="ECO:0000259" key="13">
    <source>
        <dbReference type="SMART" id="SM00478"/>
    </source>
</evidence>
<evidence type="ECO:0000256" key="2">
    <source>
        <dbReference type="ARBA" id="ARBA00022485"/>
    </source>
</evidence>
<evidence type="ECO:0000256" key="1">
    <source>
        <dbReference type="ARBA" id="ARBA00008343"/>
    </source>
</evidence>
<keyword evidence="12" id="KW-0496">Mitochondrion</keyword>
<protein>
    <recommendedName>
        <fullName evidence="12">Endonuclease III homolog</fullName>
        <ecNumber evidence="12">3.2.2.-</ecNumber>
        <ecNumber evidence="12">4.2.99.18</ecNumber>
    </recommendedName>
    <alternativeName>
        <fullName evidence="12">Bifunctional DNA N-glycosylase/DNA-(apurinic or apyrimidinic site) lyase</fullName>
        <shortName evidence="12">DNA glycosylase/AP lyase</shortName>
    </alternativeName>
</protein>
<dbReference type="Pfam" id="PF00730">
    <property type="entry name" value="HhH-GPD"/>
    <property type="match status" value="1"/>
</dbReference>
<dbReference type="SUPFAM" id="SSF48150">
    <property type="entry name" value="DNA-glycosylase"/>
    <property type="match status" value="1"/>
</dbReference>
<evidence type="ECO:0000256" key="7">
    <source>
        <dbReference type="ARBA" id="ARBA00023004"/>
    </source>
</evidence>
<evidence type="ECO:0000256" key="5">
    <source>
        <dbReference type="ARBA" id="ARBA00022801"/>
    </source>
</evidence>
<dbReference type="InterPro" id="IPR011257">
    <property type="entry name" value="DNA_glycosylase"/>
</dbReference>
<proteinExistence type="evidence at transcript level"/>
<keyword evidence="6" id="KW-0809">Transit peptide</keyword>
<comment type="caution">
    <text evidence="12">Lacks conserved residue(s) required for the propagation of feature annotation.</text>
</comment>
<dbReference type="GO" id="GO:0051539">
    <property type="term" value="F:4 iron, 4 sulfur cluster binding"/>
    <property type="evidence" value="ECO:0007669"/>
    <property type="project" value="UniProtKB-KW"/>
</dbReference>
<dbReference type="GO" id="GO:0046872">
    <property type="term" value="F:metal ion binding"/>
    <property type="evidence" value="ECO:0007669"/>
    <property type="project" value="UniProtKB-KW"/>
</dbReference>
<reference evidence="14" key="1">
    <citation type="journal article" date="2015" name="Sci. Rep.">
        <title>Spliced leader RNA trans-splicing discovered in copepods.</title>
        <authorList>
            <person name="Yang F."/>
            <person name="Xu D."/>
            <person name="Zhuang Y."/>
            <person name="Yi X."/>
            <person name="Huang Y."/>
            <person name="Chen H."/>
            <person name="Lin S."/>
            <person name="Campbell D.A."/>
            <person name="Sturm N.R."/>
            <person name="Liu G."/>
            <person name="Zhang H."/>
        </authorList>
    </citation>
    <scope>NUCLEOTIDE SEQUENCE</scope>
</reference>
<keyword evidence="14" id="KW-0255">Endonuclease</keyword>
<accession>A0A0U2TGQ3</accession>
<dbReference type="InterPro" id="IPR000445">
    <property type="entry name" value="HhH_motif"/>
</dbReference>
<keyword evidence="10 12" id="KW-0456">Lyase</keyword>
<dbReference type="GO" id="GO:0006285">
    <property type="term" value="P:base-excision repair, AP site formation"/>
    <property type="evidence" value="ECO:0007669"/>
    <property type="project" value="UniProtKB-UniRule"/>
</dbReference>
<keyword evidence="4 12" id="KW-0227">DNA damage</keyword>
<keyword evidence="9 12" id="KW-0234">DNA repair</keyword>
<evidence type="ECO:0000256" key="8">
    <source>
        <dbReference type="ARBA" id="ARBA00023014"/>
    </source>
</evidence>
<evidence type="ECO:0000313" key="14">
    <source>
        <dbReference type="EMBL" id="ALS04484.1"/>
    </source>
</evidence>
<dbReference type="GO" id="GO:0140078">
    <property type="term" value="F:class I DNA-(apurinic or apyrimidinic site) endonuclease activity"/>
    <property type="evidence" value="ECO:0007669"/>
    <property type="project" value="UniProtKB-EC"/>
</dbReference>
<evidence type="ECO:0000256" key="12">
    <source>
        <dbReference type="HAMAP-Rule" id="MF_03183"/>
    </source>
</evidence>
<dbReference type="InterPro" id="IPR023170">
    <property type="entry name" value="HhH_base_excis_C"/>
</dbReference>
<name>A0A0U2TGQ3_ACAPC</name>
<evidence type="ECO:0000256" key="9">
    <source>
        <dbReference type="ARBA" id="ARBA00023204"/>
    </source>
</evidence>
<evidence type="ECO:0000256" key="6">
    <source>
        <dbReference type="ARBA" id="ARBA00022946"/>
    </source>
</evidence>
<dbReference type="EMBL" id="KT754650">
    <property type="protein sequence ID" value="ALS04484.1"/>
    <property type="molecule type" value="mRNA"/>
</dbReference>
<dbReference type="InterPro" id="IPR030841">
    <property type="entry name" value="NTH1"/>
</dbReference>
<organism evidence="14">
    <name type="scientific">Acartia pacifica</name>
    <name type="common">Copepod</name>
    <dbReference type="NCBI Taxonomy" id="335913"/>
    <lineage>
        <taxon>Eukaryota</taxon>
        <taxon>Metazoa</taxon>
        <taxon>Ecdysozoa</taxon>
        <taxon>Arthropoda</taxon>
        <taxon>Crustacea</taxon>
        <taxon>Multicrustacea</taxon>
        <taxon>Hexanauplia</taxon>
        <taxon>Copepoda</taxon>
        <taxon>Calanoida</taxon>
        <taxon>Acartiidae</taxon>
        <taxon>Acartia</taxon>
    </lineage>
</organism>
<dbReference type="FunFam" id="1.10.340.30:FF:000005">
    <property type="entry name" value="Endonuclease III-like protein 1"/>
    <property type="match status" value="1"/>
</dbReference>
<keyword evidence="3" id="KW-0479">Metal-binding</keyword>
<comment type="catalytic activity">
    <reaction evidence="12">
        <text>2'-deoxyribonucleotide-(2'-deoxyribose 5'-phosphate)-2'-deoxyribonucleotide-DNA = a 3'-end 2'-deoxyribonucleotide-(2,3-dehydro-2,3-deoxyribose 5'-phosphate)-DNA + a 5'-end 5'-phospho-2'-deoxyribonucleoside-DNA + H(+)</text>
        <dbReference type="Rhea" id="RHEA:66592"/>
        <dbReference type="Rhea" id="RHEA-COMP:13180"/>
        <dbReference type="Rhea" id="RHEA-COMP:16897"/>
        <dbReference type="Rhea" id="RHEA-COMP:17067"/>
        <dbReference type="ChEBI" id="CHEBI:15378"/>
        <dbReference type="ChEBI" id="CHEBI:136412"/>
        <dbReference type="ChEBI" id="CHEBI:157695"/>
        <dbReference type="ChEBI" id="CHEBI:167181"/>
        <dbReference type="EC" id="4.2.99.18"/>
    </reaction>
</comment>
<feature type="domain" description="HhH-GPD" evidence="13">
    <location>
        <begin position="159"/>
        <end position="309"/>
    </location>
</feature>
<sequence length="349" mass="39017">MDEGESPYFIGVNKTTKKPVMRKATKRSLVKNVMAVANNGQTTQAVAVTGKCTPDLPEAKPTPVDIKCEEDKFCLNVANGESKQKKGKRKHIKAEIEMSDDSTSTSAWAPQNWELVFDNIRKMREGRTAPVDTMGCERAHDPDASPAVMRFQCLISLMLSSQTKDEVNYAAMTRLREHGLTVQNIIDTTEAKVGELIYPVGFWKTKAKFIKEVCLALRDKYDCDIPRNVPELCKLKGVGPKMAHICMSSAWNEPSGIGVDTHVHRISGRLGWTEKECKIPEATRVALESWMPRDRWIEVNWLLVGFGQELCRPVGPKCGDCLNKDLCPTGRNWTPSPKKKASPQKSVKK</sequence>
<dbReference type="GO" id="GO:0005739">
    <property type="term" value="C:mitochondrion"/>
    <property type="evidence" value="ECO:0007669"/>
    <property type="project" value="UniProtKB-SubCell"/>
</dbReference>
<dbReference type="GO" id="GO:0005634">
    <property type="term" value="C:nucleus"/>
    <property type="evidence" value="ECO:0007669"/>
    <property type="project" value="UniProtKB-SubCell"/>
</dbReference>
<evidence type="ECO:0000256" key="11">
    <source>
        <dbReference type="ARBA" id="ARBA00023295"/>
    </source>
</evidence>
<dbReference type="HAMAP" id="MF_03183">
    <property type="entry name" value="Endonuclease_III_Nth"/>
    <property type="match status" value="1"/>
</dbReference>
<dbReference type="CDD" id="cd00056">
    <property type="entry name" value="ENDO3c"/>
    <property type="match status" value="1"/>
</dbReference>
<comment type="similarity">
    <text evidence="1 12">Belongs to the Nth/MutY family.</text>
</comment>
<keyword evidence="14" id="KW-0540">Nuclease</keyword>
<evidence type="ECO:0000256" key="3">
    <source>
        <dbReference type="ARBA" id="ARBA00022723"/>
    </source>
</evidence>
<dbReference type="InterPro" id="IPR003265">
    <property type="entry name" value="HhH-GPD_domain"/>
</dbReference>
<keyword evidence="11 12" id="KW-0326">Glycosidase</keyword>
<keyword evidence="2" id="KW-0004">4Fe-4S</keyword>
<keyword evidence="8" id="KW-0411">Iron-sulfur</keyword>
<dbReference type="AlphaFoldDB" id="A0A0U2TGQ3"/>
<dbReference type="Pfam" id="PF00633">
    <property type="entry name" value="HHH"/>
    <property type="match status" value="1"/>
</dbReference>
<comment type="subcellular location">
    <subcellularLocation>
        <location evidence="12">Nucleus</location>
    </subcellularLocation>
    <subcellularLocation>
        <location evidence="12">Mitochondrion</location>
    </subcellularLocation>
</comment>